<keyword evidence="10 12" id="KW-0739">Sodium transport</keyword>
<dbReference type="EMBL" id="BMAO01029806">
    <property type="protein sequence ID" value="GFR34024.1"/>
    <property type="molecule type" value="Genomic_DNA"/>
</dbReference>
<evidence type="ECO:0000313" key="14">
    <source>
        <dbReference type="EMBL" id="GFR34024.1"/>
    </source>
</evidence>
<dbReference type="OrthoDB" id="10068240at2759"/>
<organism evidence="14 15">
    <name type="scientific">Trichonephila clavata</name>
    <name type="common">Joro spider</name>
    <name type="synonym">Nephila clavata</name>
    <dbReference type="NCBI Taxonomy" id="2740835"/>
    <lineage>
        <taxon>Eukaryota</taxon>
        <taxon>Metazoa</taxon>
        <taxon>Ecdysozoa</taxon>
        <taxon>Arthropoda</taxon>
        <taxon>Chelicerata</taxon>
        <taxon>Arachnida</taxon>
        <taxon>Araneae</taxon>
        <taxon>Araneomorphae</taxon>
        <taxon>Entelegynae</taxon>
        <taxon>Araneoidea</taxon>
        <taxon>Nephilidae</taxon>
        <taxon>Trichonephila</taxon>
    </lineage>
</organism>
<dbReference type="InterPro" id="IPR001873">
    <property type="entry name" value="ENaC"/>
</dbReference>
<keyword evidence="4 12" id="KW-0894">Sodium channel</keyword>
<comment type="similarity">
    <text evidence="2 12">Belongs to the amiloride-sensitive sodium channel (TC 1.A.6) family.</text>
</comment>
<keyword evidence="3 12" id="KW-0813">Transport</keyword>
<evidence type="ECO:0000256" key="6">
    <source>
        <dbReference type="ARBA" id="ARBA00022989"/>
    </source>
</evidence>
<evidence type="ECO:0000256" key="5">
    <source>
        <dbReference type="ARBA" id="ARBA00022692"/>
    </source>
</evidence>
<keyword evidence="9 13" id="KW-0472">Membrane</keyword>
<proteinExistence type="inferred from homology"/>
<dbReference type="AlphaFoldDB" id="A0A8X6J287"/>
<dbReference type="GO" id="GO:0005272">
    <property type="term" value="F:sodium channel activity"/>
    <property type="evidence" value="ECO:0007669"/>
    <property type="project" value="UniProtKB-KW"/>
</dbReference>
<keyword evidence="15" id="KW-1185">Reference proteome</keyword>
<evidence type="ECO:0000256" key="13">
    <source>
        <dbReference type="SAM" id="Phobius"/>
    </source>
</evidence>
<dbReference type="Pfam" id="PF00858">
    <property type="entry name" value="ASC"/>
    <property type="match status" value="1"/>
</dbReference>
<evidence type="ECO:0000256" key="2">
    <source>
        <dbReference type="ARBA" id="ARBA00007193"/>
    </source>
</evidence>
<keyword evidence="11 12" id="KW-0407">Ion channel</keyword>
<evidence type="ECO:0000256" key="1">
    <source>
        <dbReference type="ARBA" id="ARBA00004141"/>
    </source>
</evidence>
<dbReference type="Gene3D" id="1.10.287.770">
    <property type="entry name" value="YojJ-like"/>
    <property type="match status" value="1"/>
</dbReference>
<reference evidence="14" key="1">
    <citation type="submission" date="2020-07" db="EMBL/GenBank/DDBJ databases">
        <title>Multicomponent nature underlies the extraordinary mechanical properties of spider dragline silk.</title>
        <authorList>
            <person name="Kono N."/>
            <person name="Nakamura H."/>
            <person name="Mori M."/>
            <person name="Yoshida Y."/>
            <person name="Ohtoshi R."/>
            <person name="Malay A.D."/>
            <person name="Moran D.A.P."/>
            <person name="Tomita M."/>
            <person name="Numata K."/>
            <person name="Arakawa K."/>
        </authorList>
    </citation>
    <scope>NUCLEOTIDE SEQUENCE</scope>
</reference>
<evidence type="ECO:0000256" key="7">
    <source>
        <dbReference type="ARBA" id="ARBA00023053"/>
    </source>
</evidence>
<evidence type="ECO:0000256" key="12">
    <source>
        <dbReference type="RuleBase" id="RU000679"/>
    </source>
</evidence>
<evidence type="ECO:0000256" key="4">
    <source>
        <dbReference type="ARBA" id="ARBA00022461"/>
    </source>
</evidence>
<feature type="transmembrane region" description="Helical" evidence="13">
    <location>
        <begin position="107"/>
        <end position="131"/>
    </location>
</feature>
<dbReference type="Proteomes" id="UP000887116">
    <property type="component" value="Unassembled WGS sequence"/>
</dbReference>
<evidence type="ECO:0000313" key="15">
    <source>
        <dbReference type="Proteomes" id="UP000887116"/>
    </source>
</evidence>
<comment type="caution">
    <text evidence="14">The sequence shown here is derived from an EMBL/GenBank/DDBJ whole genome shotgun (WGS) entry which is preliminary data.</text>
</comment>
<name>A0A8X6J287_TRICU</name>
<evidence type="ECO:0000256" key="10">
    <source>
        <dbReference type="ARBA" id="ARBA00023201"/>
    </source>
</evidence>
<accession>A0A8X6J287</accession>
<evidence type="ECO:0000256" key="9">
    <source>
        <dbReference type="ARBA" id="ARBA00023136"/>
    </source>
</evidence>
<keyword evidence="6 13" id="KW-1133">Transmembrane helix</keyword>
<comment type="subcellular location">
    <subcellularLocation>
        <location evidence="1">Membrane</location>
        <topology evidence="1">Multi-pass membrane protein</topology>
    </subcellularLocation>
</comment>
<keyword evidence="5 12" id="KW-0812">Transmembrane</keyword>
<sequence>MGKCIDRNINYPHTFQLCDKRVYSLTSEIMKNCSLECRSPCYVPHYDVQYVKAVENGYLCKDDDVWCQEHRIKLSIVFNKLRLTRYVYQPKFASIEMFSYVGGYMGMWLGLSLISLFDLFEMISYLFFYPVGRMVEKGKTRSVEPRPVKNAFLRTLY</sequence>
<keyword evidence="8 12" id="KW-0406">Ion transport</keyword>
<protein>
    <submittedName>
        <fullName evidence="14">Uncharacterized protein</fullName>
    </submittedName>
</protein>
<keyword evidence="7" id="KW-0915">Sodium</keyword>
<gene>
    <name evidence="14" type="primary">AVEN_128635_1</name>
    <name evidence="14" type="ORF">TNCT_576401</name>
</gene>
<evidence type="ECO:0000256" key="8">
    <source>
        <dbReference type="ARBA" id="ARBA00023065"/>
    </source>
</evidence>
<dbReference type="GO" id="GO:0016020">
    <property type="term" value="C:membrane"/>
    <property type="evidence" value="ECO:0007669"/>
    <property type="project" value="UniProtKB-SubCell"/>
</dbReference>
<evidence type="ECO:0000256" key="11">
    <source>
        <dbReference type="ARBA" id="ARBA00023303"/>
    </source>
</evidence>
<evidence type="ECO:0000256" key="3">
    <source>
        <dbReference type="ARBA" id="ARBA00022448"/>
    </source>
</evidence>